<dbReference type="AlphaFoldDB" id="A0A6M4MBB7"/>
<evidence type="ECO:0000256" key="1">
    <source>
        <dbReference type="ARBA" id="ARBA00022801"/>
    </source>
</evidence>
<dbReference type="KEGG" id="apel:CA267_006690"/>
<dbReference type="SUPFAM" id="SSF47090">
    <property type="entry name" value="PGBD-like"/>
    <property type="match status" value="1"/>
</dbReference>
<dbReference type="Pfam" id="PF01510">
    <property type="entry name" value="Amidase_2"/>
    <property type="match status" value="1"/>
</dbReference>
<evidence type="ECO:0000313" key="5">
    <source>
        <dbReference type="Proteomes" id="UP000219285"/>
    </source>
</evidence>
<dbReference type="EMBL" id="CP052766">
    <property type="protein sequence ID" value="QJR80482.1"/>
    <property type="molecule type" value="Genomic_DNA"/>
</dbReference>
<dbReference type="InterPro" id="IPR036505">
    <property type="entry name" value="Amidase/PGRP_sf"/>
</dbReference>
<protein>
    <submittedName>
        <fullName evidence="4">Penicillin binding protein PBP4B</fullName>
    </submittedName>
</protein>
<dbReference type="InterPro" id="IPR036366">
    <property type="entry name" value="PGBDSf"/>
</dbReference>
<organism evidence="4 5">
    <name type="scientific">Alteromonas pelagimontana</name>
    <dbReference type="NCBI Taxonomy" id="1858656"/>
    <lineage>
        <taxon>Bacteria</taxon>
        <taxon>Pseudomonadati</taxon>
        <taxon>Pseudomonadota</taxon>
        <taxon>Gammaproteobacteria</taxon>
        <taxon>Alteromonadales</taxon>
        <taxon>Alteromonadaceae</taxon>
        <taxon>Alteromonas/Salinimonas group</taxon>
        <taxon>Alteromonas</taxon>
    </lineage>
</organism>
<gene>
    <name evidence="4" type="primary">pbp4b</name>
    <name evidence="4" type="ORF">CA267_006690</name>
</gene>
<dbReference type="Proteomes" id="UP000219285">
    <property type="component" value="Chromosome"/>
</dbReference>
<dbReference type="PANTHER" id="PTHR43283">
    <property type="entry name" value="BETA-LACTAMASE-RELATED"/>
    <property type="match status" value="1"/>
</dbReference>
<dbReference type="Pfam" id="PF00144">
    <property type="entry name" value="Beta-lactamase"/>
    <property type="match status" value="1"/>
</dbReference>
<evidence type="ECO:0000256" key="2">
    <source>
        <dbReference type="SAM" id="SignalP"/>
    </source>
</evidence>
<keyword evidence="5" id="KW-1185">Reference proteome</keyword>
<keyword evidence="2" id="KW-0732">Signal</keyword>
<dbReference type="PANTHER" id="PTHR43283:SF11">
    <property type="entry name" value="BETA-LACTAMASE-RELATED DOMAIN-CONTAINING PROTEIN"/>
    <property type="match status" value="1"/>
</dbReference>
<keyword evidence="1" id="KW-0378">Hydrolase</keyword>
<dbReference type="Pfam" id="PF01471">
    <property type="entry name" value="PG_binding_1"/>
    <property type="match status" value="1"/>
</dbReference>
<reference evidence="5" key="1">
    <citation type="submission" date="2014-12" db="EMBL/GenBank/DDBJ databases">
        <title>Complete genome sequence of a multi-drug resistant Klebsiella pneumoniae.</title>
        <authorList>
            <person name="Hua X."/>
            <person name="Chen Q."/>
            <person name="Li X."/>
            <person name="Feng Y."/>
            <person name="Ruan Z."/>
            <person name="Yu Y."/>
        </authorList>
    </citation>
    <scope>NUCLEOTIDE SEQUENCE [LARGE SCALE GENOMIC DNA]</scope>
    <source>
        <strain evidence="5">5.12</strain>
    </source>
</reference>
<feature type="domain" description="N-acetylmuramoyl-L-alanine amidase" evidence="3">
    <location>
        <begin position="29"/>
        <end position="189"/>
    </location>
</feature>
<dbReference type="RefSeq" id="WP_075609960.1">
    <property type="nucleotide sequence ID" value="NZ_CP052766.1"/>
</dbReference>
<dbReference type="NCBIfam" id="NF002968">
    <property type="entry name" value="PRK03642.1"/>
    <property type="match status" value="1"/>
</dbReference>
<feature type="signal peptide" evidence="2">
    <location>
        <begin position="1"/>
        <end position="25"/>
    </location>
</feature>
<dbReference type="OrthoDB" id="9794842at2"/>
<dbReference type="GO" id="GO:0009253">
    <property type="term" value="P:peptidoglycan catabolic process"/>
    <property type="evidence" value="ECO:0007669"/>
    <property type="project" value="InterPro"/>
</dbReference>
<dbReference type="InterPro" id="IPR012338">
    <property type="entry name" value="Beta-lactam/transpept-like"/>
</dbReference>
<dbReference type="PROSITE" id="PS51257">
    <property type="entry name" value="PROKAR_LIPOPROTEIN"/>
    <property type="match status" value="1"/>
</dbReference>
<dbReference type="SUPFAM" id="SSF55846">
    <property type="entry name" value="N-acetylmuramoyl-L-alanine amidase-like"/>
    <property type="match status" value="1"/>
</dbReference>
<dbReference type="SMART" id="SM00644">
    <property type="entry name" value="Ami_2"/>
    <property type="match status" value="1"/>
</dbReference>
<dbReference type="InterPro" id="IPR002502">
    <property type="entry name" value="Amidase_domain"/>
</dbReference>
<dbReference type="FunFam" id="3.40.80.10:FF:000003">
    <property type="entry name" value="N-acetylmuramoyl-L-alanine amidase"/>
    <property type="match status" value="1"/>
</dbReference>
<dbReference type="InterPro" id="IPR001466">
    <property type="entry name" value="Beta-lactam-related"/>
</dbReference>
<name>A0A6M4MBB7_9ALTE</name>
<dbReference type="GO" id="GO:0008745">
    <property type="term" value="F:N-acetylmuramoyl-L-alanine amidase activity"/>
    <property type="evidence" value="ECO:0007669"/>
    <property type="project" value="InterPro"/>
</dbReference>
<evidence type="ECO:0000313" key="4">
    <source>
        <dbReference type="EMBL" id="QJR80482.1"/>
    </source>
</evidence>
<proteinExistence type="predicted"/>
<dbReference type="Gene3D" id="3.40.710.10">
    <property type="entry name" value="DD-peptidase/beta-lactamase superfamily"/>
    <property type="match status" value="1"/>
</dbReference>
<accession>A0A6M4MBB7</accession>
<dbReference type="InterPro" id="IPR050789">
    <property type="entry name" value="Diverse_Enzym_Activities"/>
</dbReference>
<dbReference type="Gene3D" id="3.40.80.10">
    <property type="entry name" value="Peptidoglycan recognition protein-like"/>
    <property type="match status" value="1"/>
</dbReference>
<sequence length="817" mass="90166">MSQLRSRFFAIVCCTAFIVSCASQQYSQMPSANTGKRIKSLVIHFTAINYEKSVTALVKEGGLSSHYLVPESHDDTYGNDKIEAIQLVEESERAWHAGESYWQSRTHLNDSSIGIEIVNVPQCQWDEALSPLHTEYGDNRLCIFPDYDPAQIEAVISLAQDILKRNPDIEPTAVVGHADIAFNRKNDPGPRFPWFQLYQAGVGAWYENDTLASYWQMFNDARPNVGLIQAALRAYGYGITETGTLDLPTINAISAFQSHFLPYHLTGQPDNKTAGALFALLKKYFPQKANKLIKRYQNENAARSEAAAITPVHGQVDDIYPQQERSSRQDVNDKARFKSYSGRGEMTIVASEDADATIAINGETLNIASPLMAGKPYHYSLKRRTHDGVNTLAVASVTPSSANVHITIPYPTLVDDTAAWKKRFTAVDNLIKQDINNGFPGAVLLVVKNGAVVKHTAYGYARRYDTDGTPLASSEPMTLETGFDLASNTKMFATTLTLMHLSGQGKVDINQPVYHYLPEYRGSGRESRTVRDLLTHQSGYAPEVQFFTPNNSDGEAFFSQDKALTAQLLLNRVPFVVGNGVNASYSDTNFMLLGLLIERITGMTLDQYCERVLYTPLGLSHTLFNPLRKGLSAYEFAATELRGNTRDDSMSFPNIRTHTLRAEVHDEKAFYAMGGVSGHAGLFSTAKDMGVMIQMLLNGGGYGNVKLFSEDIVNTFTKPAANHPGFGLGWRRPADGANRWHFGPYASASAYGHTGWTGTVTVIDPELDMGIVLLTNARHSPIVKDSNGNPRFTGTDFETAKYGSVIAKIYETLLNAR</sequence>
<dbReference type="InterPro" id="IPR036365">
    <property type="entry name" value="PGBD-like_sf"/>
</dbReference>
<evidence type="ECO:0000259" key="3">
    <source>
        <dbReference type="SMART" id="SM00644"/>
    </source>
</evidence>
<dbReference type="Gene3D" id="1.10.101.10">
    <property type="entry name" value="PGBD-like superfamily/PGBD"/>
    <property type="match status" value="1"/>
</dbReference>
<reference evidence="4 5" key="2">
    <citation type="submission" date="2020-04" db="EMBL/GenBank/DDBJ databases">
        <title>Complete genome sequence of Alteromonas pelagimontana 5.12T.</title>
        <authorList>
            <person name="Sinha R.K."/>
            <person name="Krishnan K.P."/>
            <person name="Kurian J.P."/>
        </authorList>
    </citation>
    <scope>NUCLEOTIDE SEQUENCE [LARGE SCALE GENOMIC DNA]</scope>
    <source>
        <strain evidence="4 5">5.12</strain>
    </source>
</reference>
<feature type="chain" id="PRO_5028814844" evidence="2">
    <location>
        <begin position="26"/>
        <end position="817"/>
    </location>
</feature>
<dbReference type="SUPFAM" id="SSF56601">
    <property type="entry name" value="beta-lactamase/transpeptidase-like"/>
    <property type="match status" value="1"/>
</dbReference>
<dbReference type="CDD" id="cd06583">
    <property type="entry name" value="PGRP"/>
    <property type="match status" value="1"/>
</dbReference>
<dbReference type="InterPro" id="IPR002477">
    <property type="entry name" value="Peptidoglycan-bd-like"/>
</dbReference>